<dbReference type="SUPFAM" id="SSF53335">
    <property type="entry name" value="S-adenosyl-L-methionine-dependent methyltransferases"/>
    <property type="match status" value="1"/>
</dbReference>
<dbReference type="Gene3D" id="3.40.50.150">
    <property type="entry name" value="Vaccinia Virus protein VP39"/>
    <property type="match status" value="1"/>
</dbReference>
<keyword evidence="1" id="KW-0472">Membrane</keyword>
<dbReference type="eggNOG" id="COG2226">
    <property type="taxonomic scope" value="Bacteria"/>
</dbReference>
<accession>A0A1V3TXP5</accession>
<dbReference type="RefSeq" id="WP_069214126.1">
    <property type="nucleotide sequence ID" value="NZ_CP016378.1"/>
</dbReference>
<dbReference type="OrthoDB" id="9810615at2"/>
<dbReference type="Proteomes" id="UP000188947">
    <property type="component" value="Unassembled WGS sequence"/>
</dbReference>
<dbReference type="GO" id="GO:0008757">
    <property type="term" value="F:S-adenosylmethionine-dependent methyltransferase activity"/>
    <property type="evidence" value="ECO:0007669"/>
    <property type="project" value="InterPro"/>
</dbReference>
<dbReference type="Pfam" id="PF08241">
    <property type="entry name" value="Methyltransf_11"/>
    <property type="match status" value="1"/>
</dbReference>
<evidence type="ECO:0000259" key="2">
    <source>
        <dbReference type="Pfam" id="PF08241"/>
    </source>
</evidence>
<dbReference type="InterPro" id="IPR013216">
    <property type="entry name" value="Methyltransf_11"/>
</dbReference>
<dbReference type="GO" id="GO:0032259">
    <property type="term" value="P:methylation"/>
    <property type="evidence" value="ECO:0007669"/>
    <property type="project" value="UniProtKB-KW"/>
</dbReference>
<evidence type="ECO:0000313" key="3">
    <source>
        <dbReference type="EMBL" id="OOH94175.1"/>
    </source>
</evidence>
<evidence type="ECO:0000256" key="1">
    <source>
        <dbReference type="SAM" id="Phobius"/>
    </source>
</evidence>
<keyword evidence="3" id="KW-0489">Methyltransferase</keyword>
<feature type="domain" description="Methyltransferase type 11" evidence="2">
    <location>
        <begin position="127"/>
        <end position="192"/>
    </location>
</feature>
<proteinExistence type="predicted"/>
<feature type="transmembrane region" description="Helical" evidence="1">
    <location>
        <begin position="45"/>
        <end position="69"/>
    </location>
</feature>
<keyword evidence="1" id="KW-1133">Transmembrane helix</keyword>
<keyword evidence="3" id="KW-0808">Transferase</keyword>
<organism evidence="3 4">
    <name type="scientific">Elizabethkingia meningoseptica</name>
    <name type="common">Chryseobacterium meningosepticum</name>
    <dbReference type="NCBI Taxonomy" id="238"/>
    <lineage>
        <taxon>Bacteria</taxon>
        <taxon>Pseudomonadati</taxon>
        <taxon>Bacteroidota</taxon>
        <taxon>Flavobacteriia</taxon>
        <taxon>Flavobacteriales</taxon>
        <taxon>Weeksellaceae</taxon>
        <taxon>Elizabethkingia</taxon>
    </lineage>
</organism>
<comment type="caution">
    <text evidence="3">The sequence shown here is derived from an EMBL/GenBank/DDBJ whole genome shotgun (WGS) entry which is preliminary data.</text>
</comment>
<dbReference type="InterPro" id="IPR029063">
    <property type="entry name" value="SAM-dependent_MTases_sf"/>
</dbReference>
<dbReference type="STRING" id="238.BBD35_11805"/>
<dbReference type="AlphaFoldDB" id="A0A1V3TXP5"/>
<keyword evidence="1" id="KW-0812">Transmembrane</keyword>
<dbReference type="EMBL" id="MPOG01000014">
    <property type="protein sequence ID" value="OOH94175.1"/>
    <property type="molecule type" value="Genomic_DNA"/>
</dbReference>
<keyword evidence="4" id="KW-1185">Reference proteome</keyword>
<evidence type="ECO:0000313" key="4">
    <source>
        <dbReference type="Proteomes" id="UP000188947"/>
    </source>
</evidence>
<gene>
    <name evidence="3" type="ORF">BMF97_12485</name>
</gene>
<reference evidence="3 4" key="1">
    <citation type="submission" date="2016-11" db="EMBL/GenBank/DDBJ databases">
        <title>Genome sequence and comparative genomic analysis of clinical strain Elizabethkingia meningoseptica 61421 PRCM.</title>
        <authorList>
            <person name="Wang M."/>
            <person name="Hu S."/>
            <person name="Cao L."/>
            <person name="Jiang T."/>
            <person name="Zhou Y."/>
            <person name="Ming D."/>
        </authorList>
    </citation>
    <scope>NUCLEOTIDE SEQUENCE [LARGE SCALE GENOMIC DNA]</scope>
    <source>
        <strain evidence="3 4">61421 PRCM</strain>
    </source>
</reference>
<protein>
    <submittedName>
        <fullName evidence="3">Methyltransferase</fullName>
    </submittedName>
</protein>
<name>A0A1V3TXP5_ELIME</name>
<feature type="transmembrane region" description="Helical" evidence="1">
    <location>
        <begin position="21"/>
        <end position="39"/>
    </location>
</feature>
<sequence>MEIKRKPFQGVFNIIRFNWHFYVIAFAVIFLSFLINPFLPSGLQLLIKIGAGIATFSILISLLISFYIYDRSDLYQLKWIQKANQQTLLNINAGFDETSEMIKNKFPGTELSVCDFYNPETHTEVSIRRARKAYPPYPGTITVKTDYLPFQNNQFNTIAGILSVHEIRNEKERVVFFRELHRILKQDGEILITEHLRNTNNFLAYTIGFFHFHSEKTWISTFQKSGFKIKEKFRSTPFITTFILEKNGNSL</sequence>